<dbReference type="AlphaFoldDB" id="A0AAD8MA03"/>
<reference evidence="2" key="1">
    <citation type="submission" date="2023-02" db="EMBL/GenBank/DDBJ databases">
        <title>Genome of toxic invasive species Heracleum sosnowskyi carries increased number of genes despite the absence of recent whole-genome duplications.</title>
        <authorList>
            <person name="Schelkunov M."/>
            <person name="Shtratnikova V."/>
            <person name="Makarenko M."/>
            <person name="Klepikova A."/>
            <person name="Omelchenko D."/>
            <person name="Novikova G."/>
            <person name="Obukhova E."/>
            <person name="Bogdanov V."/>
            <person name="Penin A."/>
            <person name="Logacheva M."/>
        </authorList>
    </citation>
    <scope>NUCLEOTIDE SEQUENCE</scope>
    <source>
        <strain evidence="2">Hsosn_3</strain>
        <tissue evidence="2">Leaf</tissue>
    </source>
</reference>
<dbReference type="InterPro" id="IPR046533">
    <property type="entry name" value="DUF6598"/>
</dbReference>
<feature type="domain" description="DUF6598" evidence="1">
    <location>
        <begin position="608"/>
        <end position="852"/>
    </location>
</feature>
<comment type="caution">
    <text evidence="2">The sequence shown here is derived from an EMBL/GenBank/DDBJ whole genome shotgun (WGS) entry which is preliminary data.</text>
</comment>
<dbReference type="Proteomes" id="UP001237642">
    <property type="component" value="Unassembled WGS sequence"/>
</dbReference>
<evidence type="ECO:0000259" key="1">
    <source>
        <dbReference type="Pfam" id="PF20241"/>
    </source>
</evidence>
<organism evidence="2 3">
    <name type="scientific">Heracleum sosnowskyi</name>
    <dbReference type="NCBI Taxonomy" id="360622"/>
    <lineage>
        <taxon>Eukaryota</taxon>
        <taxon>Viridiplantae</taxon>
        <taxon>Streptophyta</taxon>
        <taxon>Embryophyta</taxon>
        <taxon>Tracheophyta</taxon>
        <taxon>Spermatophyta</taxon>
        <taxon>Magnoliopsida</taxon>
        <taxon>eudicotyledons</taxon>
        <taxon>Gunneridae</taxon>
        <taxon>Pentapetalae</taxon>
        <taxon>asterids</taxon>
        <taxon>campanulids</taxon>
        <taxon>Apiales</taxon>
        <taxon>Apiaceae</taxon>
        <taxon>Apioideae</taxon>
        <taxon>apioid superclade</taxon>
        <taxon>Tordylieae</taxon>
        <taxon>Tordyliinae</taxon>
        <taxon>Heracleum</taxon>
    </lineage>
</organism>
<name>A0AAD8MA03_9APIA</name>
<dbReference type="Gene3D" id="3.80.10.10">
    <property type="entry name" value="Ribonuclease Inhibitor"/>
    <property type="match status" value="1"/>
</dbReference>
<evidence type="ECO:0000313" key="3">
    <source>
        <dbReference type="Proteomes" id="UP001237642"/>
    </source>
</evidence>
<dbReference type="Pfam" id="PF20241">
    <property type="entry name" value="DUF6598"/>
    <property type="match status" value="1"/>
</dbReference>
<dbReference type="EMBL" id="JAUIZM010000009">
    <property type="protein sequence ID" value="KAK1365119.1"/>
    <property type="molecule type" value="Genomic_DNA"/>
</dbReference>
<evidence type="ECO:0000313" key="2">
    <source>
        <dbReference type="EMBL" id="KAK1365119.1"/>
    </source>
</evidence>
<reference evidence="2" key="2">
    <citation type="submission" date="2023-05" db="EMBL/GenBank/DDBJ databases">
        <authorList>
            <person name="Schelkunov M.I."/>
        </authorList>
    </citation>
    <scope>NUCLEOTIDE SEQUENCE</scope>
    <source>
        <strain evidence="2">Hsosn_3</strain>
        <tissue evidence="2">Leaf</tissue>
    </source>
</reference>
<gene>
    <name evidence="2" type="ORF">POM88_040680</name>
</gene>
<keyword evidence="3" id="KW-1185">Reference proteome</keyword>
<protein>
    <recommendedName>
        <fullName evidence="1">DUF6598 domain-containing protein</fullName>
    </recommendedName>
</protein>
<accession>A0AAD8MA03</accession>
<dbReference type="PANTHER" id="PTHR33065:SF88">
    <property type="entry name" value="OS11G0104220 PROTEIN"/>
    <property type="match status" value="1"/>
</dbReference>
<dbReference type="PANTHER" id="PTHR33065">
    <property type="entry name" value="OS07G0486400 PROTEIN"/>
    <property type="match status" value="1"/>
</dbReference>
<dbReference type="InterPro" id="IPR032675">
    <property type="entry name" value="LRR_dom_sf"/>
</dbReference>
<proteinExistence type="predicted"/>
<sequence>MDNSPKLSADRSLGKYNGSANSVRVSLIPADGSSGQLSEKGGKIIKSALQIGSVADMSSGELSEKGGETIKSALQIGSVADMSSGELSEKGGEPIKSALQIGSVADMSSGELSEKGGETIKSALQIGSVADMSSGELSEKGGETIKSALQIGSVADMSSGELSEKGGETIKSALQIGSVADMSSGELSEKGGEPIKSALQIGSVADMSSGELSEKGGETIKSALQIGSVADMSSCELSEKGGETIISALQIGSVADMSSCELSEKGGETIISALQIGSVADMSSGELSEKGGETIKSALQIGSVADMSSGELSEKGGETIKSALQIGSVADMSSGSENFPLFDRGQFKDPQRLHPSSPLGNYLQLGGPDDIPNFIDPRVCVNIKNVDTGDVVAHGVQRLLKSTQFDSTSDDAFEKLYTIQFQGNAEDDLVELQCVAFTFGAYAEVQVFLYYDNPPETYKIDVDDDDDEYGVEVFGLIYAHCDPLHLPKDKYKNHIFTVVKEEHEWVRMASEIDLSKSLVAVPAYSDLKITLDLEGFEDDEFSVQGTVSFGPGNYYSRWSEVRGKNGYYARVHVRYLEPSLLNKRCCKEDVIDGFSDMPHSPGSYVSRLIEVFSLFIARPNDEEVNLYGSVSIYGVDGWCNIFSRSEEEAYFLPSGCNLLPMKGPDQAVRPGSSFSVAVDLSDVDGHVKINGFALSSYGIDERQRPWYDRRLCSVVRSEEEKSFVAIHYTVFSFAPLAIVTVQLECQHGSSDHVKVYGDIIASYDKLSYLTNYDKQFFRRVLFTRKEANSLKLEENLVLSRSVVAVPLTSSLLAEVNLSFQTEEGTHSVVKVVKKIQIGESYTTPIKSDMVEIGIHVDWKGLPYY</sequence>